<evidence type="ECO:0000313" key="3">
    <source>
        <dbReference type="Proteomes" id="UP000194873"/>
    </source>
</evidence>
<evidence type="ECO:0000256" key="1">
    <source>
        <dbReference type="SAM" id="MobiDB-lite"/>
    </source>
</evidence>
<dbReference type="AlphaFoldDB" id="A0A243W4X7"/>
<feature type="compositionally biased region" description="Acidic residues" evidence="1">
    <location>
        <begin position="13"/>
        <end position="22"/>
    </location>
</feature>
<feature type="region of interest" description="Disordered" evidence="1">
    <location>
        <begin position="1"/>
        <end position="26"/>
    </location>
</feature>
<organism evidence="2 3">
    <name type="scientific">Hymenobacter crusticola</name>
    <dbReference type="NCBI Taxonomy" id="1770526"/>
    <lineage>
        <taxon>Bacteria</taxon>
        <taxon>Pseudomonadati</taxon>
        <taxon>Bacteroidota</taxon>
        <taxon>Cytophagia</taxon>
        <taxon>Cytophagales</taxon>
        <taxon>Hymenobacteraceae</taxon>
        <taxon>Hymenobacter</taxon>
    </lineage>
</organism>
<dbReference type="Proteomes" id="UP000194873">
    <property type="component" value="Unassembled WGS sequence"/>
</dbReference>
<sequence length="70" mass="7997">MPPRLERHGYAEDGYEFTEDPETPDRPYDAYTNILGYLRGRQHQLPHLEPSAEALYQTAADTAGCLPFRS</sequence>
<name>A0A243W4X7_9BACT</name>
<proteinExistence type="predicted"/>
<gene>
    <name evidence="2" type="ORF">BXP70_28710</name>
</gene>
<feature type="compositionally biased region" description="Basic and acidic residues" evidence="1">
    <location>
        <begin position="1"/>
        <end position="11"/>
    </location>
</feature>
<accession>A0A243W4X7</accession>
<evidence type="ECO:0000313" key="2">
    <source>
        <dbReference type="EMBL" id="OUJ67692.1"/>
    </source>
</evidence>
<protein>
    <submittedName>
        <fullName evidence="2">Uncharacterized protein</fullName>
    </submittedName>
</protein>
<dbReference type="RefSeq" id="WP_218779896.1">
    <property type="nucleotide sequence ID" value="NZ_MTSE01000069.1"/>
</dbReference>
<feature type="non-terminal residue" evidence="2">
    <location>
        <position position="70"/>
    </location>
</feature>
<keyword evidence="3" id="KW-1185">Reference proteome</keyword>
<dbReference type="EMBL" id="MTSE01000069">
    <property type="protein sequence ID" value="OUJ67692.1"/>
    <property type="molecule type" value="Genomic_DNA"/>
</dbReference>
<comment type="caution">
    <text evidence="2">The sequence shown here is derived from an EMBL/GenBank/DDBJ whole genome shotgun (WGS) entry which is preliminary data.</text>
</comment>
<reference evidence="2 3" key="1">
    <citation type="submission" date="2017-01" db="EMBL/GenBank/DDBJ databases">
        <title>A new Hymenobacter.</title>
        <authorList>
            <person name="Liang Y."/>
            <person name="Feng F."/>
        </authorList>
    </citation>
    <scope>NUCLEOTIDE SEQUENCE [LARGE SCALE GENOMIC DNA]</scope>
    <source>
        <strain evidence="2">MIMBbqt21</strain>
    </source>
</reference>